<keyword evidence="3" id="KW-1185">Reference proteome</keyword>
<evidence type="ECO:0000313" key="3">
    <source>
        <dbReference type="Proteomes" id="UP000002572"/>
    </source>
</evidence>
<keyword evidence="1" id="KW-0732">Signal</keyword>
<proteinExistence type="predicted"/>
<feature type="chain" id="PRO_5003214276" description="Lipoprotein" evidence="1">
    <location>
        <begin position="23"/>
        <end position="368"/>
    </location>
</feature>
<dbReference type="RefSeq" id="WP_013504837.1">
    <property type="nucleotide sequence ID" value="NC_014836.1"/>
</dbReference>
<name>E6W609_DESIS</name>
<dbReference type="InterPro" id="IPR008964">
    <property type="entry name" value="Invasin/intimin_cell_adhesion"/>
</dbReference>
<dbReference type="KEGG" id="din:Selin_0191"/>
<evidence type="ECO:0000256" key="1">
    <source>
        <dbReference type="SAM" id="SignalP"/>
    </source>
</evidence>
<evidence type="ECO:0008006" key="4">
    <source>
        <dbReference type="Google" id="ProtNLM"/>
    </source>
</evidence>
<gene>
    <name evidence="2" type="ordered locus">Selin_0191</name>
</gene>
<sequence>MNRTGYLLSLALLLLVAGGCGSAGTTTLVQNENMQIVISTDKKHIAADGHESATLTISAVRLPDRSAVTNAPATFTTTRGEIFTEDDTPLTSNGQSSDGNFFLNFPAATTVKLRSSATGTALVSVTINGTTASLEVRANTTPPLAAAHMDFDTGATYNLLTDTSPLPMHKFYHAQSAELRAFREDGYPVPDHTRFDLFVTDTVLVSGNANVSTGYITDSSQGFSTLGVGGSAIRQGDILLLPDAPPADRIRFIAADPDTGNDSQLTVARPYTQAYASQRYLVVASRLGSEIYGIDGSDKLPPGQTDGSQAGSSAFIYQYHRDYLDRGCLDGGGNLPADPSERVYILALSQDIYQHGFISADGLFCFAP</sequence>
<dbReference type="AlphaFoldDB" id="E6W609"/>
<protein>
    <recommendedName>
        <fullName evidence="4">Lipoprotein</fullName>
    </recommendedName>
</protein>
<evidence type="ECO:0000313" key="2">
    <source>
        <dbReference type="EMBL" id="ADU64948.1"/>
    </source>
</evidence>
<reference evidence="2 3" key="1">
    <citation type="submission" date="2010-12" db="EMBL/GenBank/DDBJ databases">
        <title>Complete sequence of Desulfurispirillum indicum S5.</title>
        <authorList>
            <consortium name="US DOE Joint Genome Institute"/>
            <person name="Lucas S."/>
            <person name="Copeland A."/>
            <person name="Lapidus A."/>
            <person name="Cheng J.-F."/>
            <person name="Goodwin L."/>
            <person name="Pitluck S."/>
            <person name="Chertkov O."/>
            <person name="Held B."/>
            <person name="Detter J.C."/>
            <person name="Han C."/>
            <person name="Tapia R."/>
            <person name="Land M."/>
            <person name="Hauser L."/>
            <person name="Kyrpides N."/>
            <person name="Ivanova N."/>
            <person name="Mikhailova N."/>
            <person name="Haggblom M."/>
            <person name="Rauschenbach I."/>
            <person name="Bini E."/>
            <person name="Woyke T."/>
        </authorList>
    </citation>
    <scope>NUCLEOTIDE SEQUENCE [LARGE SCALE GENOMIC DNA]</scope>
    <source>
        <strain evidence="3">ATCC BAA-1389 / DSM 22839 / S5</strain>
    </source>
</reference>
<dbReference type="STRING" id="653733.Selin_0191"/>
<feature type="signal peptide" evidence="1">
    <location>
        <begin position="1"/>
        <end position="22"/>
    </location>
</feature>
<organism evidence="2 3">
    <name type="scientific">Desulfurispirillum indicum (strain ATCC BAA-1389 / DSM 22839 / S5)</name>
    <dbReference type="NCBI Taxonomy" id="653733"/>
    <lineage>
        <taxon>Bacteria</taxon>
        <taxon>Pseudomonadati</taxon>
        <taxon>Chrysiogenota</taxon>
        <taxon>Chrysiogenia</taxon>
        <taxon>Chrysiogenales</taxon>
        <taxon>Chrysiogenaceae</taxon>
        <taxon>Desulfurispirillum</taxon>
    </lineage>
</organism>
<dbReference type="InterPro" id="IPR013783">
    <property type="entry name" value="Ig-like_fold"/>
</dbReference>
<dbReference type="Proteomes" id="UP000002572">
    <property type="component" value="Chromosome"/>
</dbReference>
<dbReference type="SUPFAM" id="SSF49373">
    <property type="entry name" value="Invasin/intimin cell-adhesion fragments"/>
    <property type="match status" value="1"/>
</dbReference>
<accession>E6W609</accession>
<dbReference type="HOGENOM" id="CLU_751695_0_0_0"/>
<dbReference type="PROSITE" id="PS51257">
    <property type="entry name" value="PROKAR_LIPOPROTEIN"/>
    <property type="match status" value="1"/>
</dbReference>
<dbReference type="InParanoid" id="E6W609"/>
<dbReference type="Gene3D" id="2.60.40.10">
    <property type="entry name" value="Immunoglobulins"/>
    <property type="match status" value="1"/>
</dbReference>
<dbReference type="EMBL" id="CP002432">
    <property type="protein sequence ID" value="ADU64948.1"/>
    <property type="molecule type" value="Genomic_DNA"/>
</dbReference>